<feature type="compositionally biased region" description="Acidic residues" evidence="1">
    <location>
        <begin position="337"/>
        <end position="360"/>
    </location>
</feature>
<dbReference type="EMBL" id="AYRZ02000003">
    <property type="protein sequence ID" value="PHT87052.1"/>
    <property type="molecule type" value="Genomic_DNA"/>
</dbReference>
<evidence type="ECO:0000313" key="3">
    <source>
        <dbReference type="Proteomes" id="UP000222542"/>
    </source>
</evidence>
<feature type="compositionally biased region" description="Acidic residues" evidence="1">
    <location>
        <begin position="170"/>
        <end position="187"/>
    </location>
</feature>
<dbReference type="PANTHER" id="PTHR19338:SF39">
    <property type="entry name" value="TOSPOVIRUS RESISTANCE PROTEIN D"/>
    <property type="match status" value="1"/>
</dbReference>
<gene>
    <name evidence="2" type="ORF">T459_09158</name>
</gene>
<dbReference type="PANTHER" id="PTHR19338">
    <property type="entry name" value="TRANSLOCASE OF INNER MITOCHONDRIAL MEMBRANE 13 HOMOLOG"/>
    <property type="match status" value="1"/>
</dbReference>
<dbReference type="Gramene" id="PHT87052">
    <property type="protein sequence ID" value="PHT87052"/>
    <property type="gene ID" value="T459_09158"/>
</dbReference>
<feature type="region of interest" description="Disordered" evidence="1">
    <location>
        <begin position="320"/>
        <end position="360"/>
    </location>
</feature>
<feature type="compositionally biased region" description="Acidic residues" evidence="1">
    <location>
        <begin position="198"/>
        <end position="216"/>
    </location>
</feature>
<reference evidence="2 3" key="2">
    <citation type="journal article" date="2017" name="Genome Biol.">
        <title>New reference genome sequences of hot pepper reveal the massive evolution of plant disease-resistance genes by retroduplication.</title>
        <authorList>
            <person name="Kim S."/>
            <person name="Park J."/>
            <person name="Yeom S.I."/>
            <person name="Kim Y.M."/>
            <person name="Seo E."/>
            <person name="Kim K.T."/>
            <person name="Kim M.S."/>
            <person name="Lee J.M."/>
            <person name="Cheong K."/>
            <person name="Shin H.S."/>
            <person name="Kim S.B."/>
            <person name="Han K."/>
            <person name="Lee J."/>
            <person name="Park M."/>
            <person name="Lee H.A."/>
            <person name="Lee H.Y."/>
            <person name="Lee Y."/>
            <person name="Oh S."/>
            <person name="Lee J.H."/>
            <person name="Choi E."/>
            <person name="Choi E."/>
            <person name="Lee S.E."/>
            <person name="Jeon J."/>
            <person name="Kim H."/>
            <person name="Choi G."/>
            <person name="Song H."/>
            <person name="Lee J."/>
            <person name="Lee S.C."/>
            <person name="Kwon J.K."/>
            <person name="Lee H.Y."/>
            <person name="Koo N."/>
            <person name="Hong Y."/>
            <person name="Kim R.W."/>
            <person name="Kang W.H."/>
            <person name="Huh J.H."/>
            <person name="Kang B.C."/>
            <person name="Yang T.J."/>
            <person name="Lee Y.H."/>
            <person name="Bennetzen J.L."/>
            <person name="Choi D."/>
        </authorList>
    </citation>
    <scope>NUCLEOTIDE SEQUENCE [LARGE SCALE GENOMIC DNA]</scope>
    <source>
        <strain evidence="3">cv. CM334</strain>
    </source>
</reference>
<accession>A0A2G2ZYJ2</accession>
<proteinExistence type="predicted"/>
<organism evidence="2 3">
    <name type="scientific">Capsicum annuum</name>
    <name type="common">Capsicum pepper</name>
    <dbReference type="NCBI Taxonomy" id="4072"/>
    <lineage>
        <taxon>Eukaryota</taxon>
        <taxon>Viridiplantae</taxon>
        <taxon>Streptophyta</taxon>
        <taxon>Embryophyta</taxon>
        <taxon>Tracheophyta</taxon>
        <taxon>Spermatophyta</taxon>
        <taxon>Magnoliopsida</taxon>
        <taxon>eudicotyledons</taxon>
        <taxon>Gunneridae</taxon>
        <taxon>Pentapetalae</taxon>
        <taxon>asterids</taxon>
        <taxon>lamiids</taxon>
        <taxon>Solanales</taxon>
        <taxon>Solanaceae</taxon>
        <taxon>Solanoideae</taxon>
        <taxon>Capsiceae</taxon>
        <taxon>Capsicum</taxon>
    </lineage>
</organism>
<feature type="region of interest" description="Disordered" evidence="1">
    <location>
        <begin position="163"/>
        <end position="216"/>
    </location>
</feature>
<reference evidence="2 3" key="1">
    <citation type="journal article" date="2014" name="Nat. Genet.">
        <title>Genome sequence of the hot pepper provides insights into the evolution of pungency in Capsicum species.</title>
        <authorList>
            <person name="Kim S."/>
            <person name="Park M."/>
            <person name="Yeom S.I."/>
            <person name="Kim Y.M."/>
            <person name="Lee J.M."/>
            <person name="Lee H.A."/>
            <person name="Seo E."/>
            <person name="Choi J."/>
            <person name="Cheong K."/>
            <person name="Kim K.T."/>
            <person name="Jung K."/>
            <person name="Lee G.W."/>
            <person name="Oh S.K."/>
            <person name="Bae C."/>
            <person name="Kim S.B."/>
            <person name="Lee H.Y."/>
            <person name="Kim S.Y."/>
            <person name="Kim M.S."/>
            <person name="Kang B.C."/>
            <person name="Jo Y.D."/>
            <person name="Yang H.B."/>
            <person name="Jeong H.J."/>
            <person name="Kang W.H."/>
            <person name="Kwon J.K."/>
            <person name="Shin C."/>
            <person name="Lim J.Y."/>
            <person name="Park J.H."/>
            <person name="Huh J.H."/>
            <person name="Kim J.S."/>
            <person name="Kim B.D."/>
            <person name="Cohen O."/>
            <person name="Paran I."/>
            <person name="Suh M.C."/>
            <person name="Lee S.B."/>
            <person name="Kim Y.K."/>
            <person name="Shin Y."/>
            <person name="Noh S.J."/>
            <person name="Park J."/>
            <person name="Seo Y.S."/>
            <person name="Kwon S.Y."/>
            <person name="Kim H.A."/>
            <person name="Park J.M."/>
            <person name="Kim H.J."/>
            <person name="Choi S.B."/>
            <person name="Bosland P.W."/>
            <person name="Reeves G."/>
            <person name="Jo S.H."/>
            <person name="Lee B.W."/>
            <person name="Cho H.T."/>
            <person name="Choi H.S."/>
            <person name="Lee M.S."/>
            <person name="Yu Y."/>
            <person name="Do Choi Y."/>
            <person name="Park B.S."/>
            <person name="van Deynze A."/>
            <person name="Ashrafi H."/>
            <person name="Hill T."/>
            <person name="Kim W.T."/>
            <person name="Pai H.S."/>
            <person name="Ahn H.K."/>
            <person name="Yeam I."/>
            <person name="Giovannoni J.J."/>
            <person name="Rose J.K."/>
            <person name="Sorensen I."/>
            <person name="Lee S.J."/>
            <person name="Kim R.W."/>
            <person name="Choi I.Y."/>
            <person name="Choi B.S."/>
            <person name="Lim J.S."/>
            <person name="Lee Y.H."/>
            <person name="Choi D."/>
        </authorList>
    </citation>
    <scope>NUCLEOTIDE SEQUENCE [LARGE SCALE GENOMIC DNA]</scope>
    <source>
        <strain evidence="3">cv. CM334</strain>
    </source>
</reference>
<evidence type="ECO:0000256" key="1">
    <source>
        <dbReference type="SAM" id="MobiDB-lite"/>
    </source>
</evidence>
<evidence type="ECO:0000313" key="2">
    <source>
        <dbReference type="EMBL" id="PHT87052.1"/>
    </source>
</evidence>
<dbReference type="AlphaFoldDB" id="A0A2G2ZYJ2"/>
<protein>
    <submittedName>
        <fullName evidence="2">Uncharacterized protein</fullName>
    </submittedName>
</protein>
<dbReference type="Proteomes" id="UP000222542">
    <property type="component" value="Unassembled WGS sequence"/>
</dbReference>
<keyword evidence="3" id="KW-1185">Reference proteome</keyword>
<comment type="caution">
    <text evidence="2">The sequence shown here is derived from an EMBL/GenBank/DDBJ whole genome shotgun (WGS) entry which is preliminary data.</text>
</comment>
<sequence length="380" mass="42994">MFMLLLYSGTVRQLMSRWMEMHSRVFNTAERSTVVKRTDDLNSTKVTVSTLLQLNVKLVPIEIKQINAEVTVIWSADVALRPHYVLEPSKHIPSQHSNPVSDDDEIMGFDIEIKKLIRHLTRGISELDVIPTVGMGNKGERLFLERCRIITSLFLTSMFEHGSEGRVEKEEDDDDSILDYDDDEDQEATQTPGLEGRVEEEEDDDDSNLDYDDDEDQEATQAEIEELFGDLVLKEIKQINAKVTVMWSAEATLKPHYMLEPSKHLPSQHSNTVSDYDEIVGFDIATKKLIWNLNRGTSEQDVIPTVGMGEQGKMTIARKLQDENASSTGLTAGSEGGVEEEEDDNDSILDYDDGDEEEESTLAEIEELFVDLGERNRTML</sequence>
<name>A0A2G2ZYJ2_CAPAN</name>